<evidence type="ECO:0000256" key="4">
    <source>
        <dbReference type="ARBA" id="ARBA00022679"/>
    </source>
</evidence>
<dbReference type="InterPro" id="IPR029063">
    <property type="entry name" value="SAM-dependent_MTases_sf"/>
</dbReference>
<dbReference type="AlphaFoldDB" id="A0A328BL11"/>
<keyword evidence="5 6" id="KW-0949">S-adenosyl-L-methionine</keyword>
<dbReference type="RefSeq" id="WP_111478069.1">
    <property type="nucleotide sequence ID" value="NZ_QHKM01000003.1"/>
</dbReference>
<feature type="binding site" evidence="6">
    <location>
        <position position="171"/>
    </location>
    <ligand>
        <name>S-adenosyl-L-methionine</name>
        <dbReference type="ChEBI" id="CHEBI:59789"/>
    </ligand>
</feature>
<dbReference type="GO" id="GO:0005840">
    <property type="term" value="C:ribosome"/>
    <property type="evidence" value="ECO:0007669"/>
    <property type="project" value="UniProtKB-KW"/>
</dbReference>
<dbReference type="SUPFAM" id="SSF53335">
    <property type="entry name" value="S-adenosyl-L-methionine-dependent methyltransferases"/>
    <property type="match status" value="1"/>
</dbReference>
<dbReference type="GO" id="GO:0032259">
    <property type="term" value="P:methylation"/>
    <property type="evidence" value="ECO:0007669"/>
    <property type="project" value="UniProtKB-KW"/>
</dbReference>
<feature type="binding site" evidence="6">
    <location>
        <position position="149"/>
    </location>
    <ligand>
        <name>S-adenosyl-L-methionine</name>
        <dbReference type="ChEBI" id="CHEBI:59789"/>
    </ligand>
</feature>
<dbReference type="NCBIfam" id="NF001785">
    <property type="entry name" value="PRK00517.2-2"/>
    <property type="match status" value="1"/>
</dbReference>
<comment type="caution">
    <text evidence="7">The sequence shown here is derived from an EMBL/GenBank/DDBJ whole genome shotgun (WGS) entry which is preliminary data.</text>
</comment>
<evidence type="ECO:0000256" key="5">
    <source>
        <dbReference type="ARBA" id="ARBA00022691"/>
    </source>
</evidence>
<accession>A0A328BL11</accession>
<dbReference type="InterPro" id="IPR050078">
    <property type="entry name" value="Ribosomal_L11_MeTrfase_PrmA"/>
</dbReference>
<sequence length="280" mass="31495">MDFIELRVTAPADLADILIAELGQLSFDTFEENEQGFCAYTTEDAFDKDATQAIIDKYAHWPEGMPVAESRVITRQNWNTEWEKNFEPLVIGEKVSVRAPFHAARPDLPYDIVIMPRMSFGTGHHNTTALMIENQLTVDHQGKRVLDMGCGTGILAIMAVYLGASHVLAVDVEPWTAENAADNAQENHVQDKVEARLGDISALEGEAPFDLILANINRNVLLDDMAAYYRYLQPGGPIIFSGFYEEDLHLIQEAAEREGFRYQSHRVQNHWVSAIFTKPE</sequence>
<keyword evidence="2 6" id="KW-0963">Cytoplasm</keyword>
<dbReference type="GO" id="GO:0005737">
    <property type="term" value="C:cytoplasm"/>
    <property type="evidence" value="ECO:0007669"/>
    <property type="project" value="UniProtKB-SubCell"/>
</dbReference>
<keyword evidence="8" id="KW-1185">Reference proteome</keyword>
<evidence type="ECO:0000256" key="2">
    <source>
        <dbReference type="ARBA" id="ARBA00022490"/>
    </source>
</evidence>
<evidence type="ECO:0000256" key="3">
    <source>
        <dbReference type="ARBA" id="ARBA00022603"/>
    </source>
</evidence>
<keyword evidence="4 6" id="KW-0808">Transferase</keyword>
<gene>
    <name evidence="6" type="primary">prmA</name>
    <name evidence="7" type="ORF">DLM85_10455</name>
</gene>
<dbReference type="CDD" id="cd02440">
    <property type="entry name" value="AdoMet_MTases"/>
    <property type="match status" value="1"/>
</dbReference>
<evidence type="ECO:0000256" key="6">
    <source>
        <dbReference type="HAMAP-Rule" id="MF_00735"/>
    </source>
</evidence>
<keyword evidence="3 6" id="KW-0489">Methyltransferase</keyword>
<dbReference type="EC" id="2.1.1.-" evidence="6"/>
<comment type="similarity">
    <text evidence="1 6">Belongs to the methyltransferase superfamily. PrmA family.</text>
</comment>
<dbReference type="Proteomes" id="UP000248553">
    <property type="component" value="Unassembled WGS sequence"/>
</dbReference>
<dbReference type="HAMAP" id="MF_00735">
    <property type="entry name" value="Methyltr_PrmA"/>
    <property type="match status" value="1"/>
</dbReference>
<dbReference type="PANTHER" id="PTHR43648">
    <property type="entry name" value="ELECTRON TRANSFER FLAVOPROTEIN BETA SUBUNIT LYSINE METHYLTRANSFERASE"/>
    <property type="match status" value="1"/>
</dbReference>
<protein>
    <recommendedName>
        <fullName evidence="6">Ribosomal protein L11 methyltransferase</fullName>
        <shortName evidence="6">L11 Mtase</shortName>
        <ecNumber evidence="6">2.1.1.-</ecNumber>
    </recommendedName>
</protein>
<keyword evidence="7" id="KW-0689">Ribosomal protein</keyword>
<dbReference type="Pfam" id="PF06325">
    <property type="entry name" value="PrmA"/>
    <property type="match status" value="1"/>
</dbReference>
<organism evidence="7 8">
    <name type="scientific">Hymenobacter edaphi</name>
    <dbReference type="NCBI Taxonomy" id="2211146"/>
    <lineage>
        <taxon>Bacteria</taxon>
        <taxon>Pseudomonadati</taxon>
        <taxon>Bacteroidota</taxon>
        <taxon>Cytophagia</taxon>
        <taxon>Cytophagales</taxon>
        <taxon>Hymenobacteraceae</taxon>
        <taxon>Hymenobacter</taxon>
    </lineage>
</organism>
<evidence type="ECO:0000313" key="8">
    <source>
        <dbReference type="Proteomes" id="UP000248553"/>
    </source>
</evidence>
<evidence type="ECO:0000256" key="1">
    <source>
        <dbReference type="ARBA" id="ARBA00009741"/>
    </source>
</evidence>
<feature type="binding site" evidence="6">
    <location>
        <position position="215"/>
    </location>
    <ligand>
        <name>S-adenosyl-L-methionine</name>
        <dbReference type="ChEBI" id="CHEBI:59789"/>
    </ligand>
</feature>
<dbReference type="GO" id="GO:0016279">
    <property type="term" value="F:protein-lysine N-methyltransferase activity"/>
    <property type="evidence" value="ECO:0007669"/>
    <property type="project" value="RHEA"/>
</dbReference>
<keyword evidence="7" id="KW-0687">Ribonucleoprotein</keyword>
<reference evidence="8" key="1">
    <citation type="submission" date="2018-05" db="EMBL/GenBank/DDBJ databases">
        <authorList>
            <person name="Nie L."/>
        </authorList>
    </citation>
    <scope>NUCLEOTIDE SEQUENCE [LARGE SCALE GENOMIC DNA]</scope>
    <source>
        <strain evidence="8">NL</strain>
    </source>
</reference>
<name>A0A328BL11_9BACT</name>
<dbReference type="PANTHER" id="PTHR43648:SF1">
    <property type="entry name" value="ELECTRON TRANSFER FLAVOPROTEIN BETA SUBUNIT LYSINE METHYLTRANSFERASE"/>
    <property type="match status" value="1"/>
</dbReference>
<comment type="subcellular location">
    <subcellularLocation>
        <location evidence="6">Cytoplasm</location>
    </subcellularLocation>
</comment>
<comment type="catalytic activity">
    <reaction evidence="6">
        <text>L-lysyl-[protein] + 3 S-adenosyl-L-methionine = N(6),N(6),N(6)-trimethyl-L-lysyl-[protein] + 3 S-adenosyl-L-homocysteine + 3 H(+)</text>
        <dbReference type="Rhea" id="RHEA:54192"/>
        <dbReference type="Rhea" id="RHEA-COMP:9752"/>
        <dbReference type="Rhea" id="RHEA-COMP:13826"/>
        <dbReference type="ChEBI" id="CHEBI:15378"/>
        <dbReference type="ChEBI" id="CHEBI:29969"/>
        <dbReference type="ChEBI" id="CHEBI:57856"/>
        <dbReference type="ChEBI" id="CHEBI:59789"/>
        <dbReference type="ChEBI" id="CHEBI:61961"/>
    </reaction>
</comment>
<dbReference type="Gene3D" id="3.40.50.150">
    <property type="entry name" value="Vaccinia Virus protein VP39"/>
    <property type="match status" value="1"/>
</dbReference>
<dbReference type="EMBL" id="QHKM01000003">
    <property type="protein sequence ID" value="RAK66634.1"/>
    <property type="molecule type" value="Genomic_DNA"/>
</dbReference>
<proteinExistence type="inferred from homology"/>
<comment type="function">
    <text evidence="6">Methylates ribosomal protein L11.</text>
</comment>
<feature type="binding site" evidence="6">
    <location>
        <position position="128"/>
    </location>
    <ligand>
        <name>S-adenosyl-L-methionine</name>
        <dbReference type="ChEBI" id="CHEBI:59789"/>
    </ligand>
</feature>
<dbReference type="OrthoDB" id="9785995at2"/>
<evidence type="ECO:0000313" key="7">
    <source>
        <dbReference type="EMBL" id="RAK66634.1"/>
    </source>
</evidence>
<dbReference type="InterPro" id="IPR004498">
    <property type="entry name" value="Ribosomal_PrmA_MeTrfase"/>
</dbReference>